<dbReference type="Gene3D" id="2.20.110.10">
    <property type="entry name" value="Histone H3 K4-specific methyltransferase SET7/9 N-terminal domain"/>
    <property type="match status" value="2"/>
</dbReference>
<name>A0A183SFN5_SCHSO</name>
<dbReference type="WBParaSite" id="SSLN_0000313301-mRNA-1">
    <property type="protein sequence ID" value="SSLN_0000313301-mRNA-1"/>
    <property type="gene ID" value="SSLN_0000313301"/>
</dbReference>
<accession>A0A183SFN5</accession>
<evidence type="ECO:0000313" key="12">
    <source>
        <dbReference type="EMBL" id="VDL89418.1"/>
    </source>
</evidence>
<evidence type="ECO:0000256" key="10">
    <source>
        <dbReference type="ARBA" id="ARBA00023136"/>
    </source>
</evidence>
<gene>
    <name evidence="12" type="ORF">SSLN_LOCUS3033</name>
</gene>
<dbReference type="PANTHER" id="PTHR23085">
    <property type="entry name" value="GH28348P"/>
    <property type="match status" value="1"/>
</dbReference>
<keyword evidence="8" id="KW-0256">Endoplasmic reticulum</keyword>
<evidence type="ECO:0000256" key="3">
    <source>
        <dbReference type="ARBA" id="ARBA00004236"/>
    </source>
</evidence>
<dbReference type="GO" id="GO:0005886">
    <property type="term" value="C:plasma membrane"/>
    <property type="evidence" value="ECO:0007669"/>
    <property type="project" value="UniProtKB-SubCell"/>
</dbReference>
<proteinExistence type="inferred from homology"/>
<dbReference type="SUPFAM" id="SSF82185">
    <property type="entry name" value="Histone H3 K4-specific methyltransferase SET7/9 N-terminal domain"/>
    <property type="match status" value="1"/>
</dbReference>
<evidence type="ECO:0000256" key="4">
    <source>
        <dbReference type="ARBA" id="ARBA00008599"/>
    </source>
</evidence>
<evidence type="ECO:0000256" key="6">
    <source>
        <dbReference type="ARBA" id="ARBA00022692"/>
    </source>
</evidence>
<dbReference type="GO" id="GO:0030314">
    <property type="term" value="C:junctional membrane complex"/>
    <property type="evidence" value="ECO:0007669"/>
    <property type="project" value="InterPro"/>
</dbReference>
<reference evidence="12 13" key="2">
    <citation type="submission" date="2018-11" db="EMBL/GenBank/DDBJ databases">
        <authorList>
            <consortium name="Pathogen Informatics"/>
        </authorList>
    </citation>
    <scope>NUCLEOTIDE SEQUENCE [LARGE SCALE GENOMIC DNA]</scope>
    <source>
        <strain evidence="12 13">NST_G2</strain>
    </source>
</reference>
<evidence type="ECO:0000313" key="13">
    <source>
        <dbReference type="Proteomes" id="UP000275846"/>
    </source>
</evidence>
<protein>
    <submittedName>
        <fullName evidence="14">MORN repeat-containing protein</fullName>
    </submittedName>
</protein>
<dbReference type="EMBL" id="UYSU01032406">
    <property type="protein sequence ID" value="VDL89418.1"/>
    <property type="molecule type" value="Genomic_DNA"/>
</dbReference>
<keyword evidence="5" id="KW-1003">Cell membrane</keyword>
<dbReference type="PANTHER" id="PTHR23085:SF16">
    <property type="entry name" value="GH28348P"/>
    <property type="match status" value="1"/>
</dbReference>
<dbReference type="Proteomes" id="UP000275846">
    <property type="component" value="Unassembled WGS sequence"/>
</dbReference>
<dbReference type="GO" id="GO:0005789">
    <property type="term" value="C:endoplasmic reticulum membrane"/>
    <property type="evidence" value="ECO:0007669"/>
    <property type="project" value="UniProtKB-SubCell"/>
</dbReference>
<evidence type="ECO:0000256" key="9">
    <source>
        <dbReference type="ARBA" id="ARBA00022989"/>
    </source>
</evidence>
<evidence type="ECO:0000256" key="5">
    <source>
        <dbReference type="ARBA" id="ARBA00022475"/>
    </source>
</evidence>
<evidence type="ECO:0000256" key="8">
    <source>
        <dbReference type="ARBA" id="ARBA00022824"/>
    </source>
</evidence>
<dbReference type="Pfam" id="PF02493">
    <property type="entry name" value="MORN"/>
    <property type="match status" value="4"/>
</dbReference>
<evidence type="ECO:0000313" key="14">
    <source>
        <dbReference type="WBParaSite" id="SSLN_0000313301-mRNA-1"/>
    </source>
</evidence>
<comment type="similarity">
    <text evidence="4">Belongs to the junctophilin family.</text>
</comment>
<keyword evidence="9" id="KW-1133">Transmembrane helix</keyword>
<dbReference type="SMART" id="SM00698">
    <property type="entry name" value="MORN"/>
    <property type="match status" value="4"/>
</dbReference>
<organism evidence="14">
    <name type="scientific">Schistocephalus solidus</name>
    <name type="common">Tapeworm</name>
    <dbReference type="NCBI Taxonomy" id="70667"/>
    <lineage>
        <taxon>Eukaryota</taxon>
        <taxon>Metazoa</taxon>
        <taxon>Spiralia</taxon>
        <taxon>Lophotrochozoa</taxon>
        <taxon>Platyhelminthes</taxon>
        <taxon>Cestoda</taxon>
        <taxon>Eucestoda</taxon>
        <taxon>Diphyllobothriidea</taxon>
        <taxon>Diphyllobothriidae</taxon>
        <taxon>Schistocephalus</taxon>
    </lineage>
</organism>
<keyword evidence="13" id="KW-1185">Reference proteome</keyword>
<evidence type="ECO:0000256" key="11">
    <source>
        <dbReference type="SAM" id="MobiDB-lite"/>
    </source>
</evidence>
<comment type="subcellular location">
    <subcellularLocation>
        <location evidence="3">Cell membrane</location>
    </subcellularLocation>
    <subcellularLocation>
        <location evidence="2">Endomembrane system</location>
        <topology evidence="2">Peripheral membrane protein</topology>
    </subcellularLocation>
    <subcellularLocation>
        <location evidence="1">Endoplasmic reticulum membrane</location>
        <topology evidence="1">Single-pass type IV membrane protein</topology>
    </subcellularLocation>
</comment>
<evidence type="ECO:0000256" key="7">
    <source>
        <dbReference type="ARBA" id="ARBA00022737"/>
    </source>
</evidence>
<evidence type="ECO:0000256" key="2">
    <source>
        <dbReference type="ARBA" id="ARBA00004184"/>
    </source>
</evidence>
<dbReference type="InterPro" id="IPR003409">
    <property type="entry name" value="MORN"/>
</dbReference>
<keyword evidence="10" id="KW-0472">Membrane</keyword>
<dbReference type="AlphaFoldDB" id="A0A183SFN5"/>
<evidence type="ECO:0000256" key="1">
    <source>
        <dbReference type="ARBA" id="ARBA00004163"/>
    </source>
</evidence>
<reference evidence="14" key="1">
    <citation type="submission" date="2016-06" db="UniProtKB">
        <authorList>
            <consortium name="WormBaseParasite"/>
        </authorList>
    </citation>
    <scope>IDENTIFICATION</scope>
</reference>
<dbReference type="InterPro" id="IPR017191">
    <property type="entry name" value="Junctophilin"/>
</dbReference>
<feature type="region of interest" description="Disordered" evidence="11">
    <location>
        <begin position="145"/>
        <end position="168"/>
    </location>
</feature>
<sequence length="221" mass="23880">MAGAEGGRFDFDDGGSYVGEWCEGRAHGLGIATGPDNQGEYSGEWIMGFESRGVYVWPSGNIYAGGWLKGKRHGEGVQVKGRWIYRGAFTAGFCGRYGIKESLTTCARYEGSWHLNQFDGFGVETNSDGTVALSSPPPPELGVMRESRRPEVGEDAPGRTITPDSDPMEWEYDVPLDGKGDISVVALCLWPAAPEDVAGTHLLQLPCSENRVSLRAVISTL</sequence>
<keyword evidence="7" id="KW-0677">Repeat</keyword>
<keyword evidence="6" id="KW-0812">Transmembrane</keyword>
<dbReference type="OrthoDB" id="284854at2759"/>
<dbReference type="STRING" id="70667.A0A183SFN5"/>